<comment type="caution">
    <text evidence="2">The sequence shown here is derived from an EMBL/GenBank/DDBJ whole genome shotgun (WGS) entry which is preliminary data.</text>
</comment>
<reference evidence="3" key="1">
    <citation type="journal article" date="2019" name="Int. J. Syst. Evol. Microbiol.">
        <title>The Global Catalogue of Microorganisms (GCM) 10K type strain sequencing project: providing services to taxonomists for standard genome sequencing and annotation.</title>
        <authorList>
            <consortium name="The Broad Institute Genomics Platform"/>
            <consortium name="The Broad Institute Genome Sequencing Center for Infectious Disease"/>
            <person name="Wu L."/>
            <person name="Ma J."/>
        </authorList>
    </citation>
    <scope>NUCLEOTIDE SEQUENCE [LARGE SCALE GENOMIC DNA]</scope>
    <source>
        <strain evidence="3">CCUG 60524</strain>
    </source>
</reference>
<dbReference type="InterPro" id="IPR000073">
    <property type="entry name" value="AB_hydrolase_1"/>
</dbReference>
<dbReference type="InterPro" id="IPR052897">
    <property type="entry name" value="Sec-Metab_Biosynth_Hydrolase"/>
</dbReference>
<dbReference type="GO" id="GO:0016787">
    <property type="term" value="F:hydrolase activity"/>
    <property type="evidence" value="ECO:0007669"/>
    <property type="project" value="UniProtKB-KW"/>
</dbReference>
<feature type="domain" description="AB hydrolase-1" evidence="1">
    <location>
        <begin position="4"/>
        <end position="229"/>
    </location>
</feature>
<evidence type="ECO:0000313" key="3">
    <source>
        <dbReference type="Proteomes" id="UP001597108"/>
    </source>
</evidence>
<accession>A0ABW3IT75</accession>
<organism evidence="2 3">
    <name type="scientific">Tropicimonas aquimaris</name>
    <dbReference type="NCBI Taxonomy" id="914152"/>
    <lineage>
        <taxon>Bacteria</taxon>
        <taxon>Pseudomonadati</taxon>
        <taxon>Pseudomonadota</taxon>
        <taxon>Alphaproteobacteria</taxon>
        <taxon>Rhodobacterales</taxon>
        <taxon>Roseobacteraceae</taxon>
        <taxon>Tropicimonas</taxon>
    </lineage>
</organism>
<evidence type="ECO:0000313" key="2">
    <source>
        <dbReference type="EMBL" id="MFD0981352.1"/>
    </source>
</evidence>
<dbReference type="Pfam" id="PF12697">
    <property type="entry name" value="Abhydrolase_6"/>
    <property type="match status" value="1"/>
</dbReference>
<keyword evidence="2" id="KW-0378">Hydrolase</keyword>
<dbReference type="RefSeq" id="WP_386076289.1">
    <property type="nucleotide sequence ID" value="NZ_JBHTJT010000038.1"/>
</dbReference>
<name>A0ABW3IT75_9RHOB</name>
<dbReference type="EMBL" id="JBHTJT010000038">
    <property type="protein sequence ID" value="MFD0981352.1"/>
    <property type="molecule type" value="Genomic_DNA"/>
</dbReference>
<gene>
    <name evidence="2" type="ORF">ACFQ2S_17075</name>
</gene>
<dbReference type="PANTHER" id="PTHR37017:SF11">
    <property type="entry name" value="ESTERASE_LIPASE_THIOESTERASE DOMAIN-CONTAINING PROTEIN"/>
    <property type="match status" value="1"/>
</dbReference>
<protein>
    <submittedName>
        <fullName evidence="2">Alpha/beta fold hydrolase</fullName>
    </submittedName>
</protein>
<sequence>MARIVLVHGAWGQAAGWSDVVEALRRLGHLVEAVDLPGHGSDPAPLGRVTLDDCGRAVAAVLAEGEPAVLVGHSMGGMVISAAAERAPEAIRQLVYLAAFLPRDGDSLTALKRREPETIGPAIRRGPESGTTVLDPDVAAEILFQDANPAQRERGLALLGAESNAVQTDPVSLTARRFGSVPRSYVVCTEDRTVTSWLQWRMASESPCRALRELDCGHFPQLTRAEELAGILSELAEDQPYLEKGAAIY</sequence>
<evidence type="ECO:0000259" key="1">
    <source>
        <dbReference type="Pfam" id="PF12697"/>
    </source>
</evidence>
<dbReference type="Gene3D" id="3.40.50.1820">
    <property type="entry name" value="alpha/beta hydrolase"/>
    <property type="match status" value="1"/>
</dbReference>
<dbReference type="SUPFAM" id="SSF53474">
    <property type="entry name" value="alpha/beta-Hydrolases"/>
    <property type="match status" value="1"/>
</dbReference>
<keyword evidence="3" id="KW-1185">Reference proteome</keyword>
<proteinExistence type="predicted"/>
<dbReference type="PANTHER" id="PTHR37017">
    <property type="entry name" value="AB HYDROLASE-1 DOMAIN-CONTAINING PROTEIN-RELATED"/>
    <property type="match status" value="1"/>
</dbReference>
<dbReference type="InterPro" id="IPR029058">
    <property type="entry name" value="AB_hydrolase_fold"/>
</dbReference>
<dbReference type="Proteomes" id="UP001597108">
    <property type="component" value="Unassembled WGS sequence"/>
</dbReference>